<comment type="caution">
    <text evidence="2">The sequence shown here is derived from an EMBL/GenBank/DDBJ whole genome shotgun (WGS) entry which is preliminary data.</text>
</comment>
<feature type="chain" id="PRO_5043887745" evidence="1">
    <location>
        <begin position="19"/>
        <end position="309"/>
    </location>
</feature>
<gene>
    <name evidence="2" type="ORF">PFISCL1PPCAC_4742</name>
</gene>
<protein>
    <submittedName>
        <fullName evidence="2">Uncharacterized protein</fullName>
    </submittedName>
</protein>
<feature type="signal peptide" evidence="1">
    <location>
        <begin position="1"/>
        <end position="18"/>
    </location>
</feature>
<evidence type="ECO:0000256" key="1">
    <source>
        <dbReference type="SAM" id="SignalP"/>
    </source>
</evidence>
<keyword evidence="3" id="KW-1185">Reference proteome</keyword>
<proteinExistence type="predicted"/>
<name>A0AAV5V1K9_9BILA</name>
<dbReference type="EMBL" id="BTSY01000002">
    <property type="protein sequence ID" value="GMT13445.1"/>
    <property type="molecule type" value="Genomic_DNA"/>
</dbReference>
<dbReference type="PROSITE" id="PS51257">
    <property type="entry name" value="PROKAR_LIPOPROTEIN"/>
    <property type="match status" value="1"/>
</dbReference>
<organism evidence="2 3">
    <name type="scientific">Pristionchus fissidentatus</name>
    <dbReference type="NCBI Taxonomy" id="1538716"/>
    <lineage>
        <taxon>Eukaryota</taxon>
        <taxon>Metazoa</taxon>
        <taxon>Ecdysozoa</taxon>
        <taxon>Nematoda</taxon>
        <taxon>Chromadorea</taxon>
        <taxon>Rhabditida</taxon>
        <taxon>Rhabditina</taxon>
        <taxon>Diplogasteromorpha</taxon>
        <taxon>Diplogasteroidea</taxon>
        <taxon>Neodiplogasteridae</taxon>
        <taxon>Pristionchus</taxon>
    </lineage>
</organism>
<dbReference type="AlphaFoldDB" id="A0AAV5V1K9"/>
<evidence type="ECO:0000313" key="2">
    <source>
        <dbReference type="EMBL" id="GMT13445.1"/>
    </source>
</evidence>
<accession>A0AAV5V1K9</accession>
<keyword evidence="1" id="KW-0732">Signal</keyword>
<sequence>MKLLLALPLLGLVGCALGDVVSKSCANGRCIECVNGKCAESFSNKRSAEEDSSDTNCHDNGVYKTCTTCVNGDCKTEVTRHRRSIYGNYSTGGYGNYTYDRYGRSIHGNKSRGFANYTIDCVLHSDNSTSHCEICDYRGCRLENSTNFRCHEHTPYCTMESCEVCDVLELYPSRHCYCVNTPRSYKRHAEGCQDNGGSKSCTTYEEIPRESRDAEEQNTSQTSSCDNNGCTVCTNGDCEYHPKGKRSIEEEQSNSESTNCDSNGCMICVNGDCHFKRHEKRAAMDGSYSNSCNNGKCVECINGNCRNYD</sequence>
<evidence type="ECO:0000313" key="3">
    <source>
        <dbReference type="Proteomes" id="UP001432322"/>
    </source>
</evidence>
<dbReference type="Proteomes" id="UP001432322">
    <property type="component" value="Unassembled WGS sequence"/>
</dbReference>
<feature type="non-terminal residue" evidence="2">
    <location>
        <position position="309"/>
    </location>
</feature>
<reference evidence="2" key="1">
    <citation type="submission" date="2023-10" db="EMBL/GenBank/DDBJ databases">
        <title>Genome assembly of Pristionchus species.</title>
        <authorList>
            <person name="Yoshida K."/>
            <person name="Sommer R.J."/>
        </authorList>
    </citation>
    <scope>NUCLEOTIDE SEQUENCE</scope>
    <source>
        <strain evidence="2">RS5133</strain>
    </source>
</reference>